<evidence type="ECO:0000256" key="2">
    <source>
        <dbReference type="ARBA" id="ARBA00022722"/>
    </source>
</evidence>
<organism evidence="6 7">
    <name type="scientific">Hydrogenivirga caldilitoris</name>
    <dbReference type="NCBI Taxonomy" id="246264"/>
    <lineage>
        <taxon>Bacteria</taxon>
        <taxon>Pseudomonadati</taxon>
        <taxon>Aquificota</taxon>
        <taxon>Aquificia</taxon>
        <taxon>Aquificales</taxon>
        <taxon>Aquificaceae</taxon>
        <taxon>Hydrogenivirga</taxon>
    </lineage>
</organism>
<evidence type="ECO:0000256" key="4">
    <source>
        <dbReference type="ARBA" id="ARBA00022801"/>
    </source>
</evidence>
<dbReference type="GO" id="GO:0001682">
    <property type="term" value="P:tRNA 5'-leader removal"/>
    <property type="evidence" value="ECO:0007669"/>
    <property type="project" value="UniProtKB-UniRule"/>
</dbReference>
<keyword evidence="2 5" id="KW-0540">Nuclease</keyword>
<protein>
    <recommendedName>
        <fullName evidence="5">RNA-free ribonuclease P</fullName>
        <shortName evidence="5">RNA-free RNase P</shortName>
        <ecNumber evidence="5">3.1.26.5</ecNumber>
    </recommendedName>
    <alternativeName>
        <fullName evidence="5">Protein-only RNase P</fullName>
    </alternativeName>
</protein>
<dbReference type="HAMAP" id="MF_01078">
    <property type="entry name" value="RNA_free_RNase_P"/>
    <property type="match status" value="1"/>
</dbReference>
<dbReference type="CDD" id="cd18691">
    <property type="entry name" value="PIN_VapC-like"/>
    <property type="match status" value="1"/>
</dbReference>
<dbReference type="PANTHER" id="PTHR41173:SF1">
    <property type="entry name" value="RNA-FREE RIBONUCLEASE P"/>
    <property type="match status" value="1"/>
</dbReference>
<dbReference type="EC" id="3.1.26.5" evidence="5"/>
<dbReference type="InterPro" id="IPR029060">
    <property type="entry name" value="PIN-like_dom_sf"/>
</dbReference>
<keyword evidence="7" id="KW-1185">Reference proteome</keyword>
<dbReference type="NCBIfam" id="TIGR03875">
    <property type="entry name" value="RNA_lig_partner"/>
    <property type="match status" value="1"/>
</dbReference>
<dbReference type="GO" id="GO:0004526">
    <property type="term" value="F:ribonuclease P activity"/>
    <property type="evidence" value="ECO:0007669"/>
    <property type="project" value="UniProtKB-UniRule"/>
</dbReference>
<keyword evidence="3 5" id="KW-0255">Endonuclease</keyword>
<keyword evidence="4 5" id="KW-0378">Hydrolase</keyword>
<evidence type="ECO:0000313" key="7">
    <source>
        <dbReference type="Proteomes" id="UP000267841"/>
    </source>
</evidence>
<dbReference type="SUPFAM" id="SSF88723">
    <property type="entry name" value="PIN domain-like"/>
    <property type="match status" value="1"/>
</dbReference>
<dbReference type="Proteomes" id="UP000267841">
    <property type="component" value="Unassembled WGS sequence"/>
</dbReference>
<comment type="function">
    <text evidence="5">RNA-free RNase P that catalyzes the removal of the 5'-leader sequence from pre-tRNA to produce the mature 5'-terminus.</text>
</comment>
<gene>
    <name evidence="6" type="ORF">BCF55_1446</name>
</gene>
<comment type="catalytic activity">
    <reaction evidence="5">
        <text>Endonucleolytic cleavage of RNA, removing 5'-extranucleotides from tRNA precursor.</text>
        <dbReference type="EC" id="3.1.26.5"/>
    </reaction>
</comment>
<reference evidence="6 7" key="1">
    <citation type="submission" date="2018-10" db="EMBL/GenBank/DDBJ databases">
        <title>Genomic Encyclopedia of Archaeal and Bacterial Type Strains, Phase II (KMG-II): from individual species to whole genera.</title>
        <authorList>
            <person name="Goeker M."/>
        </authorList>
    </citation>
    <scope>NUCLEOTIDE SEQUENCE [LARGE SCALE GENOMIC DNA]</scope>
    <source>
        <strain evidence="6 7">DSM 16510</strain>
    </source>
</reference>
<name>A0A497XSS1_9AQUI</name>
<dbReference type="AlphaFoldDB" id="A0A497XSS1"/>
<comment type="similarity">
    <text evidence="5">Belongs to the HARP family.</text>
</comment>
<evidence type="ECO:0000256" key="1">
    <source>
        <dbReference type="ARBA" id="ARBA00022694"/>
    </source>
</evidence>
<dbReference type="Gene3D" id="3.40.50.1010">
    <property type="entry name" value="5'-nuclease"/>
    <property type="match status" value="1"/>
</dbReference>
<evidence type="ECO:0000313" key="6">
    <source>
        <dbReference type="EMBL" id="RLJ71149.1"/>
    </source>
</evidence>
<evidence type="ECO:0000256" key="3">
    <source>
        <dbReference type="ARBA" id="ARBA00022759"/>
    </source>
</evidence>
<comment type="caution">
    <text evidence="6">The sequence shown here is derived from an EMBL/GenBank/DDBJ whole genome shotgun (WGS) entry which is preliminary data.</text>
</comment>
<accession>A0A497XSS1</accession>
<evidence type="ECO:0000256" key="5">
    <source>
        <dbReference type="HAMAP-Rule" id="MF_01078"/>
    </source>
</evidence>
<dbReference type="PANTHER" id="PTHR41173">
    <property type="entry name" value="UPF0278 PROTEIN TK1425"/>
    <property type="match status" value="1"/>
</dbReference>
<dbReference type="NCBIfam" id="NF003344">
    <property type="entry name" value="PRK04358.1-5"/>
    <property type="match status" value="1"/>
</dbReference>
<proteinExistence type="inferred from homology"/>
<keyword evidence="1 5" id="KW-0819">tRNA processing</keyword>
<dbReference type="Pfam" id="PF08745">
    <property type="entry name" value="PIN_5"/>
    <property type="match status" value="1"/>
</dbReference>
<dbReference type="EMBL" id="RCCJ01000001">
    <property type="protein sequence ID" value="RLJ71149.1"/>
    <property type="molecule type" value="Genomic_DNA"/>
</dbReference>
<sequence>MLSCIKIRLMENFVLDTSVFTNPDVYETFGERDQLGAIENFIHLAIHSGAKFYMPSSVYDEMLKMLDLGPLSAEFEMVVRIRSPRKYDIRIPSEVLYELIEEVRHRINKGLRIAEEHTKEAGKITEADVGKVINKLREKYRDALRQGIIDSREDVDVLLLAYELDGTVVTADEGLRRWADKVGIKLINPRNFRGILESLIKHKTSA</sequence>
<dbReference type="InterPro" id="IPR014856">
    <property type="entry name" value="RNA_free_RNase_P"/>
</dbReference>